<dbReference type="Proteomes" id="UP000029558">
    <property type="component" value="Chromosome"/>
</dbReference>
<dbReference type="PROSITE" id="PS51257">
    <property type="entry name" value="PROKAR_LIPOPROTEIN"/>
    <property type="match status" value="1"/>
</dbReference>
<reference evidence="7 8" key="1">
    <citation type="journal article" date="2014" name="Genome Announc.">
        <title>Comparative Genome Analysis of Two Isolates of the Fish Pathogen Piscirickettsia salmonis from Different Hosts Reveals Major Differences in Virulence-Associated Secretion Systems.</title>
        <authorList>
            <person name="Bohle H."/>
            <person name="Henriquez P."/>
            <person name="Grothusen H."/>
            <person name="Navas E."/>
            <person name="Sandoval A."/>
            <person name="Bustamante F."/>
            <person name="Bustos P."/>
            <person name="Mancilla M."/>
        </authorList>
    </citation>
    <scope>NUCLEOTIDE SEQUENCE [LARGE SCALE GENOMIC DNA]</scope>
    <source>
        <strain evidence="8">B1-32597</strain>
    </source>
</reference>
<dbReference type="InterPro" id="IPR004089">
    <property type="entry name" value="MCPsignal_dom"/>
</dbReference>
<dbReference type="GO" id="GO:0007165">
    <property type="term" value="P:signal transduction"/>
    <property type="evidence" value="ECO:0007669"/>
    <property type="project" value="UniProtKB-KW"/>
</dbReference>
<comment type="subcellular location">
    <subcellularLocation>
        <location evidence="1">Membrane</location>
        <topology evidence="1">Multi-pass membrane protein</topology>
    </subcellularLocation>
</comment>
<evidence type="ECO:0000313" key="7">
    <source>
        <dbReference type="EMBL" id="ALB21769.1"/>
    </source>
</evidence>
<comment type="similarity">
    <text evidence="6">Belongs to the methyl-accepting chemotaxis (MCP) protein family.</text>
</comment>
<keyword evidence="2" id="KW-0812">Transmembrane</keyword>
<dbReference type="PROSITE" id="PS50111">
    <property type="entry name" value="CHEMOTAXIS_TRANSDUC_2"/>
    <property type="match status" value="1"/>
</dbReference>
<evidence type="ECO:0000256" key="4">
    <source>
        <dbReference type="ARBA" id="ARBA00023136"/>
    </source>
</evidence>
<proteinExistence type="inferred from homology"/>
<evidence type="ECO:0000256" key="1">
    <source>
        <dbReference type="ARBA" id="ARBA00004141"/>
    </source>
</evidence>
<dbReference type="InterPro" id="IPR003660">
    <property type="entry name" value="HAMP_dom"/>
</dbReference>
<dbReference type="SMART" id="SM00283">
    <property type="entry name" value="MA"/>
    <property type="match status" value="1"/>
</dbReference>
<evidence type="ECO:0000256" key="2">
    <source>
        <dbReference type="ARBA" id="ARBA00022692"/>
    </source>
</evidence>
<dbReference type="RefSeq" id="WP_017376571.1">
    <property type="nucleotide sequence ID" value="NZ_CP012508.1"/>
</dbReference>
<dbReference type="AlphaFoldDB" id="A0A1L6T9D6"/>
<dbReference type="PANTHER" id="PTHR32089:SF119">
    <property type="entry name" value="METHYL-ACCEPTING CHEMOTAXIS PROTEIN CTPL"/>
    <property type="match status" value="1"/>
</dbReference>
<dbReference type="CDD" id="cd06225">
    <property type="entry name" value="HAMP"/>
    <property type="match status" value="1"/>
</dbReference>
<keyword evidence="3" id="KW-1133">Transmembrane helix</keyword>
<evidence type="ECO:0000313" key="8">
    <source>
        <dbReference type="Proteomes" id="UP000029558"/>
    </source>
</evidence>
<evidence type="ECO:0000256" key="5">
    <source>
        <dbReference type="ARBA" id="ARBA00023224"/>
    </source>
</evidence>
<keyword evidence="4" id="KW-0472">Membrane</keyword>
<evidence type="ECO:0000256" key="6">
    <source>
        <dbReference type="ARBA" id="ARBA00029447"/>
    </source>
</evidence>
<dbReference type="FunFam" id="1.10.287.950:FF:000001">
    <property type="entry name" value="Methyl-accepting chemotaxis sensory transducer"/>
    <property type="match status" value="1"/>
</dbReference>
<protein>
    <submittedName>
        <fullName evidence="7">Methyl-accepting chemotaxis (MCP) signaling domain protein</fullName>
    </submittedName>
</protein>
<dbReference type="GO" id="GO:0006935">
    <property type="term" value="P:chemotaxis"/>
    <property type="evidence" value="ECO:0007669"/>
    <property type="project" value="UniProtKB-ARBA"/>
</dbReference>
<keyword evidence="5" id="KW-0807">Transducer</keyword>
<dbReference type="EMBL" id="CP012508">
    <property type="protein sequence ID" value="ALB21769.1"/>
    <property type="molecule type" value="Genomic_DNA"/>
</dbReference>
<accession>A0A1L6T9D6</accession>
<dbReference type="SUPFAM" id="SSF58104">
    <property type="entry name" value="Methyl-accepting chemotaxis protein (MCP) signaling domain"/>
    <property type="match status" value="1"/>
</dbReference>
<dbReference type="GO" id="GO:0016020">
    <property type="term" value="C:membrane"/>
    <property type="evidence" value="ECO:0007669"/>
    <property type="project" value="UniProtKB-SubCell"/>
</dbReference>
<organism evidence="7 8">
    <name type="scientific">Piscirickettsia salmonis</name>
    <dbReference type="NCBI Taxonomy" id="1238"/>
    <lineage>
        <taxon>Bacteria</taxon>
        <taxon>Pseudomonadati</taxon>
        <taxon>Pseudomonadota</taxon>
        <taxon>Gammaproteobacteria</taxon>
        <taxon>Thiotrichales</taxon>
        <taxon>Piscirickettsiaceae</taxon>
        <taxon>Piscirickettsia</taxon>
    </lineage>
</organism>
<name>A0A1L6T9D6_PISSA</name>
<dbReference type="PANTHER" id="PTHR32089">
    <property type="entry name" value="METHYL-ACCEPTING CHEMOTAXIS PROTEIN MCPB"/>
    <property type="match status" value="1"/>
</dbReference>
<dbReference type="Pfam" id="PF00015">
    <property type="entry name" value="MCPsignal"/>
    <property type="match status" value="1"/>
</dbReference>
<sequence length="774" mass="84525">MSIKGKLILAFAVVAFLATVVSCLAVGIMGASVSKQALSEEVKSKLISVRDSQRSKIKSYIKQILDQTKTLADSQMTMNAMAKFSAGFQYYGEGIDADSSLKTKLSSYYIDEFEKEYEALNNGDKIASTDFLNQLTPNQIAIQHAYIKANSNALGEKDKLVKSLNGTAYDDTHAIYHKHYRNILHTFGFYDIFLVDTRSGEIVYSVFKELDFGTSLKTGPYANTGIGDVFKKANGLAKGETVVTDFAPYPPSYDGGAAFFASPIFDASGKKRLGVLIFQAPVDVINDVMTFSGKWRNFGFGDSGETYLVGPDNKMRSISRFLSESPKKYQRIMKKSGMDPEEIQLILAKGTTLGLQEVNTKGAKASLAGKSGFGEFLDYRNIPVLSAYAPLDIPGLNWGILSEVDVKEALKDSDALQSNIMYTGIIVAIIVLVVATIIAYIIADMLSKPIKRLSQFINEVGDKRDLTLEVTIHQKDEIGTMALAIRSLFSQFREFFTTTNSSASEMEGSSKDLSSLIANTTGVIENQKAEADNVVVSMSKVAASAKEVADNTVKSSEVVERARNNSKNGHEVVTQTVLTINTLSSEVDKSVEVINELHTHGAEIDSILGVIRGIAEQTNLLALNAAIEAARAGEQGRGFAVVADEVRSLAQRTQQATIEIQDKIERLQHGTDAATSTMQAQKSQMERSVELASKAGKSLEEISEDIKLIYEVNQEIAVSAQEQQKMTDSMNKRVENISKLTEEVLDSAQSTSVSSDRVAEISTNLKQLTEQFKV</sequence>
<gene>
    <name evidence="7" type="ORF">KU39_585</name>
</gene>
<dbReference type="OrthoDB" id="5620315at2"/>
<dbReference type="CDD" id="cd11386">
    <property type="entry name" value="MCP_signal"/>
    <property type="match status" value="1"/>
</dbReference>
<dbReference type="PROSITE" id="PS50885">
    <property type="entry name" value="HAMP"/>
    <property type="match status" value="1"/>
</dbReference>
<dbReference type="Gene3D" id="1.10.287.950">
    <property type="entry name" value="Methyl-accepting chemotaxis protein"/>
    <property type="match status" value="1"/>
</dbReference>
<evidence type="ECO:0000256" key="3">
    <source>
        <dbReference type="ARBA" id="ARBA00022989"/>
    </source>
</evidence>